<dbReference type="InterPro" id="IPR003607">
    <property type="entry name" value="HD/PDEase_dom"/>
</dbReference>
<dbReference type="EMBL" id="SAYB01000003">
    <property type="protein sequence ID" value="TXJ37929.1"/>
    <property type="molecule type" value="Genomic_DNA"/>
</dbReference>
<accession>A0A5C8EJ14</accession>
<organism evidence="2 3">
    <name type="scientific">Brachyspira aalborgi</name>
    <dbReference type="NCBI Taxonomy" id="29522"/>
    <lineage>
        <taxon>Bacteria</taxon>
        <taxon>Pseudomonadati</taxon>
        <taxon>Spirochaetota</taxon>
        <taxon>Spirochaetia</taxon>
        <taxon>Brachyspirales</taxon>
        <taxon>Brachyspiraceae</taxon>
        <taxon>Brachyspira</taxon>
    </lineage>
</organism>
<dbReference type="RefSeq" id="WP_147770640.1">
    <property type="nucleotide sequence ID" value="NZ_SAYB01000003.1"/>
</dbReference>
<comment type="caution">
    <text evidence="2">The sequence shown here is derived from an EMBL/GenBank/DDBJ whole genome shotgun (WGS) entry which is preliminary data.</text>
</comment>
<evidence type="ECO:0000313" key="2">
    <source>
        <dbReference type="EMBL" id="TXJ37929.1"/>
    </source>
</evidence>
<dbReference type="AlphaFoldDB" id="A0A5C8EJ14"/>
<name>A0A5C8EJ14_9SPIR</name>
<dbReference type="Proteomes" id="UP000322814">
    <property type="component" value="Unassembled WGS sequence"/>
</dbReference>
<dbReference type="InterPro" id="IPR006674">
    <property type="entry name" value="HD_domain"/>
</dbReference>
<dbReference type="Gene3D" id="1.10.3210.10">
    <property type="entry name" value="Hypothetical protein af1432"/>
    <property type="match status" value="1"/>
</dbReference>
<evidence type="ECO:0000259" key="1">
    <source>
        <dbReference type="SMART" id="SM00471"/>
    </source>
</evidence>
<dbReference type="CDD" id="cd00077">
    <property type="entry name" value="HDc"/>
    <property type="match status" value="1"/>
</dbReference>
<feature type="domain" description="HD/PDEase" evidence="1">
    <location>
        <begin position="25"/>
        <end position="156"/>
    </location>
</feature>
<dbReference type="SUPFAM" id="SSF109604">
    <property type="entry name" value="HD-domain/PDEase-like"/>
    <property type="match status" value="1"/>
</dbReference>
<protein>
    <submittedName>
        <fullName evidence="2">HD domain-containing protein</fullName>
    </submittedName>
</protein>
<sequence length="206" mass="24169">MFDLTNNILNIERAEYELNKAYKSNPTAWVEHSKYVAKACRITAEKCENLDEEKAYIYGLLHDIGRYAGITSEKHLIDGYKYCINYGWEKLAQICISHAFIIQDIETAIGKFDMSEKDYNFMKEFIKNAKYDDYDLLVQLCDSLAMTNGFCIIVEKRFIDVAIRYGTFKHSSLRCKKIFDIKKYFENKIGISIYRLLPNIIESVFY</sequence>
<gene>
    <name evidence="2" type="ORF">EPJ78_04270</name>
</gene>
<dbReference type="SMART" id="SM00471">
    <property type="entry name" value="HDc"/>
    <property type="match status" value="1"/>
</dbReference>
<dbReference type="Pfam" id="PF01966">
    <property type="entry name" value="HD"/>
    <property type="match status" value="1"/>
</dbReference>
<proteinExistence type="predicted"/>
<evidence type="ECO:0000313" key="3">
    <source>
        <dbReference type="Proteomes" id="UP000322814"/>
    </source>
</evidence>
<reference evidence="2 3" key="1">
    <citation type="journal article" date="1992" name="Lakartidningen">
        <title>[Penicillin V and not amoxicillin is the first choice preparation in acute otitis].</title>
        <authorList>
            <person name="Kamme C."/>
            <person name="Lundgren K."/>
            <person name="Prellner K."/>
        </authorList>
    </citation>
    <scope>NUCLEOTIDE SEQUENCE [LARGE SCALE GENOMIC DNA]</scope>
    <source>
        <strain evidence="2 3">PC4580III</strain>
    </source>
</reference>